<dbReference type="GO" id="GO:0005886">
    <property type="term" value="C:plasma membrane"/>
    <property type="evidence" value="ECO:0007669"/>
    <property type="project" value="TreeGrafter"/>
</dbReference>
<dbReference type="Gene3D" id="3.40.50.300">
    <property type="entry name" value="P-loop containing nucleotide triphosphate hydrolases"/>
    <property type="match status" value="1"/>
</dbReference>
<evidence type="ECO:0000256" key="8">
    <source>
        <dbReference type="PROSITE-ProRule" id="PRU00068"/>
    </source>
</evidence>
<feature type="domain" description="Disintegrin" evidence="14">
    <location>
        <begin position="353"/>
        <end position="439"/>
    </location>
</feature>
<dbReference type="PROSITE" id="PS50214">
    <property type="entry name" value="DISINTEGRIN_2"/>
    <property type="match status" value="1"/>
</dbReference>
<feature type="domain" description="Peptidase M12B" evidence="15">
    <location>
        <begin position="150"/>
        <end position="347"/>
    </location>
</feature>
<keyword evidence="4" id="KW-0067">ATP-binding</keyword>
<evidence type="ECO:0000256" key="3">
    <source>
        <dbReference type="ARBA" id="ARBA00022741"/>
    </source>
</evidence>
<dbReference type="PRINTS" id="PR00289">
    <property type="entry name" value="DISINTEGRIN"/>
</dbReference>
<dbReference type="Pfam" id="PF08433">
    <property type="entry name" value="KTI12"/>
    <property type="match status" value="1"/>
</dbReference>
<keyword evidence="3" id="KW-0547">Nucleotide-binding</keyword>
<gene>
    <name evidence="16" type="ORF">NHX12_024637</name>
</gene>
<dbReference type="InterPro" id="IPR001590">
    <property type="entry name" value="Peptidase_M12B"/>
</dbReference>
<reference evidence="16" key="1">
    <citation type="submission" date="2022-07" db="EMBL/GenBank/DDBJ databases">
        <title>Chromosome-level genome of Muraenolepis orangiensis.</title>
        <authorList>
            <person name="Kim J."/>
        </authorList>
    </citation>
    <scope>NUCLEOTIDE SEQUENCE</scope>
    <source>
        <strain evidence="16">KU_S4_2022</strain>
        <tissue evidence="16">Muscle</tissue>
    </source>
</reference>
<evidence type="ECO:0000259" key="14">
    <source>
        <dbReference type="PROSITE" id="PS50214"/>
    </source>
</evidence>
<dbReference type="InterPro" id="IPR024079">
    <property type="entry name" value="MetalloPept_cat_dom_sf"/>
</dbReference>
<keyword evidence="17" id="KW-1185">Reference proteome</keyword>
<proteinExistence type="predicted"/>
<feature type="transmembrane region" description="Helical" evidence="12">
    <location>
        <begin position="622"/>
        <end position="644"/>
    </location>
</feature>
<dbReference type="GO" id="GO:0046872">
    <property type="term" value="F:metal ion binding"/>
    <property type="evidence" value="ECO:0007669"/>
    <property type="project" value="UniProtKB-KW"/>
</dbReference>
<organism evidence="16 17">
    <name type="scientific">Muraenolepis orangiensis</name>
    <name type="common">Patagonian moray cod</name>
    <dbReference type="NCBI Taxonomy" id="630683"/>
    <lineage>
        <taxon>Eukaryota</taxon>
        <taxon>Metazoa</taxon>
        <taxon>Chordata</taxon>
        <taxon>Craniata</taxon>
        <taxon>Vertebrata</taxon>
        <taxon>Euteleostomi</taxon>
        <taxon>Actinopterygii</taxon>
        <taxon>Neopterygii</taxon>
        <taxon>Teleostei</taxon>
        <taxon>Neoteleostei</taxon>
        <taxon>Acanthomorphata</taxon>
        <taxon>Zeiogadaria</taxon>
        <taxon>Gadariae</taxon>
        <taxon>Gadiformes</taxon>
        <taxon>Muraenolepidoidei</taxon>
        <taxon>Muraenolepididae</taxon>
        <taxon>Muraenolepis</taxon>
    </lineage>
</organism>
<dbReference type="SUPFAM" id="SSF52540">
    <property type="entry name" value="P-loop containing nucleoside triphosphate hydrolases"/>
    <property type="match status" value="1"/>
</dbReference>
<dbReference type="GO" id="GO:0006508">
    <property type="term" value="P:proteolysis"/>
    <property type="evidence" value="ECO:0007669"/>
    <property type="project" value="InterPro"/>
</dbReference>
<dbReference type="AlphaFoldDB" id="A0A9Q0ISH7"/>
<dbReference type="FunFam" id="3.40.390.10:FF:000002">
    <property type="entry name" value="Disintegrin and metalloproteinase domain-containing protein 22"/>
    <property type="match status" value="1"/>
</dbReference>
<evidence type="ECO:0000256" key="6">
    <source>
        <dbReference type="ARBA" id="ARBA00023136"/>
    </source>
</evidence>
<evidence type="ECO:0000256" key="11">
    <source>
        <dbReference type="SAM" id="MobiDB-lite"/>
    </source>
</evidence>
<evidence type="ECO:0000259" key="13">
    <source>
        <dbReference type="PROSITE" id="PS50026"/>
    </source>
</evidence>
<evidence type="ECO:0000313" key="17">
    <source>
        <dbReference type="Proteomes" id="UP001148018"/>
    </source>
</evidence>
<comment type="subcellular location">
    <subcellularLocation>
        <location evidence="1">Membrane</location>
        <topology evidence="1">Single-pass type I membrane protein</topology>
    </subcellularLocation>
</comment>
<keyword evidence="10" id="KW-0479">Metal-binding</keyword>
<feature type="disulfide bond" evidence="10">
    <location>
        <begin position="306"/>
        <end position="311"/>
    </location>
</feature>
<feature type="active site" evidence="10">
    <location>
        <position position="290"/>
    </location>
</feature>
<dbReference type="InterPro" id="IPR013641">
    <property type="entry name" value="KTI12/PSTK"/>
</dbReference>
<dbReference type="Pfam" id="PF00200">
    <property type="entry name" value="Disintegrin"/>
    <property type="match status" value="1"/>
</dbReference>
<dbReference type="InterPro" id="IPR001762">
    <property type="entry name" value="Disintegrin_dom"/>
</dbReference>
<dbReference type="InterPro" id="IPR027417">
    <property type="entry name" value="P-loop_NTPase"/>
</dbReference>
<evidence type="ECO:0000313" key="16">
    <source>
        <dbReference type="EMBL" id="KAJ3607586.1"/>
    </source>
</evidence>
<dbReference type="InterPro" id="IPR000742">
    <property type="entry name" value="EGF"/>
</dbReference>
<feature type="disulfide bond" evidence="9">
    <location>
        <begin position="589"/>
        <end position="598"/>
    </location>
</feature>
<dbReference type="PROSITE" id="PS50026">
    <property type="entry name" value="EGF_3"/>
    <property type="match status" value="1"/>
</dbReference>
<evidence type="ECO:0000256" key="9">
    <source>
        <dbReference type="PROSITE-ProRule" id="PRU00076"/>
    </source>
</evidence>
<dbReference type="PANTHER" id="PTHR11905:SF136">
    <property type="entry name" value="DISINTEGRIN AND METALLOPROTEINASE DOMAIN-CONTAINING PROTEIN 9"/>
    <property type="match status" value="1"/>
</dbReference>
<feature type="domain" description="EGF-like" evidence="13">
    <location>
        <begin position="565"/>
        <end position="599"/>
    </location>
</feature>
<dbReference type="Pfam" id="PF01562">
    <property type="entry name" value="Pep_M12B_propep"/>
    <property type="match status" value="1"/>
</dbReference>
<dbReference type="SUPFAM" id="SSF57552">
    <property type="entry name" value="Blood coagulation inhibitor (disintegrin)"/>
    <property type="match status" value="1"/>
</dbReference>
<keyword evidence="7 9" id="KW-1015">Disulfide bond</keyword>
<accession>A0A9Q0ISH7</accession>
<keyword evidence="10" id="KW-0862">Zinc</keyword>
<comment type="caution">
    <text evidence="16">The sequence shown here is derived from an EMBL/GenBank/DDBJ whole genome shotgun (WGS) entry which is preliminary data.</text>
</comment>
<dbReference type="SMART" id="SM00608">
    <property type="entry name" value="ACR"/>
    <property type="match status" value="1"/>
</dbReference>
<dbReference type="InterPro" id="IPR006586">
    <property type="entry name" value="ADAM_Cys-rich"/>
</dbReference>
<dbReference type="InterPro" id="IPR002870">
    <property type="entry name" value="Peptidase_M12B_N"/>
</dbReference>
<dbReference type="FunFam" id="4.10.70.10:FF:000001">
    <property type="entry name" value="Disintegrin and metalloproteinase domain-containing protein 22"/>
    <property type="match status" value="1"/>
</dbReference>
<evidence type="ECO:0000256" key="5">
    <source>
        <dbReference type="ARBA" id="ARBA00022989"/>
    </source>
</evidence>
<dbReference type="SMART" id="SM00050">
    <property type="entry name" value="DISIN"/>
    <property type="match status" value="1"/>
</dbReference>
<feature type="region of interest" description="Disordered" evidence="11">
    <location>
        <begin position="682"/>
        <end position="703"/>
    </location>
</feature>
<evidence type="ECO:0000256" key="12">
    <source>
        <dbReference type="SAM" id="Phobius"/>
    </source>
</evidence>
<dbReference type="EMBL" id="JANIIK010000040">
    <property type="protein sequence ID" value="KAJ3607586.1"/>
    <property type="molecule type" value="Genomic_DNA"/>
</dbReference>
<evidence type="ECO:0000256" key="10">
    <source>
        <dbReference type="PROSITE-ProRule" id="PRU00276"/>
    </source>
</evidence>
<dbReference type="GO" id="GO:0004222">
    <property type="term" value="F:metalloendopeptidase activity"/>
    <property type="evidence" value="ECO:0007669"/>
    <property type="project" value="InterPro"/>
</dbReference>
<evidence type="ECO:0000259" key="15">
    <source>
        <dbReference type="PROSITE" id="PS50215"/>
    </source>
</evidence>
<keyword evidence="5 12" id="KW-1133">Transmembrane helix</keyword>
<protein>
    <submittedName>
        <fullName evidence="16">Uncharacterized protein</fullName>
    </submittedName>
</protein>
<keyword evidence="9" id="KW-0245">EGF-like domain</keyword>
<dbReference type="PANTHER" id="PTHR11905">
    <property type="entry name" value="ADAM A DISINTEGRIN AND METALLOPROTEASE DOMAIN"/>
    <property type="match status" value="1"/>
</dbReference>
<evidence type="ECO:0000256" key="7">
    <source>
        <dbReference type="ARBA" id="ARBA00023157"/>
    </source>
</evidence>
<evidence type="ECO:0000256" key="2">
    <source>
        <dbReference type="ARBA" id="ARBA00022692"/>
    </source>
</evidence>
<dbReference type="Gene3D" id="4.10.70.10">
    <property type="entry name" value="Disintegrin domain"/>
    <property type="match status" value="1"/>
</dbReference>
<feature type="disulfide bond" evidence="8">
    <location>
        <begin position="411"/>
        <end position="431"/>
    </location>
</feature>
<dbReference type="Pfam" id="PF01421">
    <property type="entry name" value="Reprolysin"/>
    <property type="match status" value="1"/>
</dbReference>
<feature type="binding site" evidence="10">
    <location>
        <position position="299"/>
    </location>
    <ligand>
        <name>Zn(2+)</name>
        <dbReference type="ChEBI" id="CHEBI:29105"/>
        <note>catalytic</note>
    </ligand>
</feature>
<evidence type="ECO:0000256" key="4">
    <source>
        <dbReference type="ARBA" id="ARBA00022840"/>
    </source>
</evidence>
<dbReference type="Proteomes" id="UP001148018">
    <property type="component" value="Unassembled WGS sequence"/>
</dbReference>
<sequence length="1015" mass="112293">METVSYELDINNRTYFLLLKQNRDFISDRFVQYSHHRGGYSKSTRANHVHCYYHGHVDGYEDSLVILSTCSGLRGVIVLRNESYGLEPVPLSPSNEHRLYPLEDATSRHTVCGVTNEEEDRAQVEHSPFDPSHTLTSLLRRRKRNLPQTSYVELVFVVDKLRYELMGRNETAVTEEMVEMANLLDGYYKRLNIRVALVGLEIFKDANPFDVELTASKVLKQFVDWRKTKLLPRVQHDDAQLIVGLPAPYGGGTLGMAYVNTICSASFSGGINVFQGTQSLAFISTVVAHELGHNLGMNHDSALCQCDGPSCIMSAGAGGRTNFSSCSADSFEALIFKGGGMCLKNPSTHSVGLAQCGNGLLEDKEQCDCGTPEECTNVCCDAATCSFSAGSSCADGLCCNNCKVKVAGTSCRASVNSCDVPEFCLGNSGFCPEDFYVMDGLSCEDESAHCYEGRCQTYNYQCKTLFTQPTATKADDKCYLHANVKGNRFGNCGLADSRYTKCTVANIMCGKLQCTNLDANRPPVGGATLAVVVIEGKKCVNADFDLGPDVACLDFSCVNSSALLPASDCDARATCNGHGVCNNLGHCHCDNGWGPPFCDRSGRGGSQDSGPAEIDFSLRNGLLIFFLLVVPVLVLVTLLLLFVFRRESMTGCVQRRKPGASDRLRYGELDYWNDAVDAPGPVPQAGLQSVPRPAPPQGPGSTLARTVSARAAGRGWRSTVMHYDALIPQHAFHRKVLEDNTQQTEWKLYRQSLLQCIESFLRNPDVVSDPPDPGRINAEAWRRCIHTLLEPYPQGESSPILLLLDDNFYYPSMRYEVHQLARKYSLGFCQVFLDCSVESCSSRNQERPHPLPDDLILEMAKRLEPPNPQKNAWEKNSLTLNNSESVSETDLQRWMELLTHAFHHPLVQMQEENTEQKEADRLRCAISVVHQADQACRRLVSAAMKSARDDDVPPERMQCLASELNESKGRFLQDLRARYVQQLSTVEGEDIDVQRVVTAAVAAFDRQIKDTVRTL</sequence>
<dbReference type="OrthoDB" id="5951731at2759"/>
<dbReference type="PROSITE" id="PS50215">
    <property type="entry name" value="ADAM_MEPRO"/>
    <property type="match status" value="1"/>
</dbReference>
<dbReference type="PROSITE" id="PS01186">
    <property type="entry name" value="EGF_2"/>
    <property type="match status" value="1"/>
</dbReference>
<keyword evidence="6 12" id="KW-0472">Membrane</keyword>
<feature type="binding site" evidence="10">
    <location>
        <position position="293"/>
    </location>
    <ligand>
        <name>Zn(2+)</name>
        <dbReference type="ChEBI" id="CHEBI:29105"/>
        <note>catalytic</note>
    </ligand>
</feature>
<dbReference type="GO" id="GO:0005524">
    <property type="term" value="F:ATP binding"/>
    <property type="evidence" value="ECO:0007669"/>
    <property type="project" value="UniProtKB-KW"/>
</dbReference>
<dbReference type="Gene3D" id="3.40.390.10">
    <property type="entry name" value="Collagenase (Catalytic Domain)"/>
    <property type="match status" value="1"/>
</dbReference>
<dbReference type="InterPro" id="IPR034027">
    <property type="entry name" value="Reprolysin_adamalysin"/>
</dbReference>
<dbReference type="CDD" id="cd04269">
    <property type="entry name" value="ZnMc_adamalysin_II_like"/>
    <property type="match status" value="1"/>
</dbReference>
<keyword evidence="2 12" id="KW-0812">Transmembrane</keyword>
<dbReference type="PROSITE" id="PS00427">
    <property type="entry name" value="DISINTEGRIN_1"/>
    <property type="match status" value="1"/>
</dbReference>
<comment type="caution">
    <text evidence="9">Lacks conserved residue(s) required for the propagation of feature annotation.</text>
</comment>
<name>A0A9Q0ISH7_9TELE</name>
<feature type="binding site" evidence="10">
    <location>
        <position position="289"/>
    </location>
    <ligand>
        <name>Zn(2+)</name>
        <dbReference type="ChEBI" id="CHEBI:29105"/>
        <note>catalytic</note>
    </ligand>
</feature>
<dbReference type="SUPFAM" id="SSF55486">
    <property type="entry name" value="Metalloproteases ('zincins'), catalytic domain"/>
    <property type="match status" value="1"/>
</dbReference>
<dbReference type="InterPro" id="IPR018358">
    <property type="entry name" value="Disintegrin_CS"/>
</dbReference>
<dbReference type="Pfam" id="PF08516">
    <property type="entry name" value="ADAM_CR"/>
    <property type="match status" value="1"/>
</dbReference>
<evidence type="ECO:0000256" key="1">
    <source>
        <dbReference type="ARBA" id="ARBA00004479"/>
    </source>
</evidence>
<dbReference type="InterPro" id="IPR036436">
    <property type="entry name" value="Disintegrin_dom_sf"/>
</dbReference>